<keyword evidence="8" id="KW-1185">Reference proteome</keyword>
<keyword evidence="3" id="KW-0731">Sigma factor</keyword>
<feature type="domain" description="RNA polymerase sigma-70 region 2" evidence="6">
    <location>
        <begin position="53"/>
        <end position="119"/>
    </location>
</feature>
<dbReference type="SUPFAM" id="SSF88946">
    <property type="entry name" value="Sigma2 domain of RNA polymerase sigma factors"/>
    <property type="match status" value="1"/>
</dbReference>
<keyword evidence="5" id="KW-0804">Transcription</keyword>
<dbReference type="InterPro" id="IPR013325">
    <property type="entry name" value="RNA_pol_sigma_r2"/>
</dbReference>
<reference evidence="7" key="1">
    <citation type="submission" date="2021-03" db="EMBL/GenBank/DDBJ databases">
        <authorList>
            <person name="Wang G."/>
        </authorList>
    </citation>
    <scope>NUCLEOTIDE SEQUENCE</scope>
    <source>
        <strain evidence="7">KCTC 12899</strain>
    </source>
</reference>
<evidence type="ECO:0000313" key="7">
    <source>
        <dbReference type="EMBL" id="MBO1321310.1"/>
    </source>
</evidence>
<evidence type="ECO:0000259" key="6">
    <source>
        <dbReference type="Pfam" id="PF04542"/>
    </source>
</evidence>
<dbReference type="InterPro" id="IPR014284">
    <property type="entry name" value="RNA_pol_sigma-70_dom"/>
</dbReference>
<comment type="caution">
    <text evidence="7">The sequence shown here is derived from an EMBL/GenBank/DDBJ whole genome shotgun (WGS) entry which is preliminary data.</text>
</comment>
<keyword evidence="4" id="KW-0238">DNA-binding</keyword>
<evidence type="ECO:0000256" key="4">
    <source>
        <dbReference type="ARBA" id="ARBA00023125"/>
    </source>
</evidence>
<dbReference type="InterPro" id="IPR007627">
    <property type="entry name" value="RNA_pol_sigma70_r2"/>
</dbReference>
<dbReference type="SUPFAM" id="SSF88659">
    <property type="entry name" value="Sigma3 and sigma4 domains of RNA polymerase sigma factors"/>
    <property type="match status" value="1"/>
</dbReference>
<accession>A0A8J7QNK3</accession>
<evidence type="ECO:0000256" key="3">
    <source>
        <dbReference type="ARBA" id="ARBA00023082"/>
    </source>
</evidence>
<dbReference type="EMBL" id="JAFREP010000023">
    <property type="protein sequence ID" value="MBO1321310.1"/>
    <property type="molecule type" value="Genomic_DNA"/>
</dbReference>
<dbReference type="InterPro" id="IPR036388">
    <property type="entry name" value="WH-like_DNA-bd_sf"/>
</dbReference>
<organism evidence="7 8">
    <name type="scientific">Acanthopleuribacter pedis</name>
    <dbReference type="NCBI Taxonomy" id="442870"/>
    <lineage>
        <taxon>Bacteria</taxon>
        <taxon>Pseudomonadati</taxon>
        <taxon>Acidobacteriota</taxon>
        <taxon>Holophagae</taxon>
        <taxon>Acanthopleuribacterales</taxon>
        <taxon>Acanthopleuribacteraceae</taxon>
        <taxon>Acanthopleuribacter</taxon>
    </lineage>
</organism>
<evidence type="ECO:0000256" key="5">
    <source>
        <dbReference type="ARBA" id="ARBA00023163"/>
    </source>
</evidence>
<dbReference type="InterPro" id="IPR013324">
    <property type="entry name" value="RNA_pol_sigma_r3/r4-like"/>
</dbReference>
<evidence type="ECO:0000256" key="2">
    <source>
        <dbReference type="ARBA" id="ARBA00023015"/>
    </source>
</evidence>
<evidence type="ECO:0000313" key="8">
    <source>
        <dbReference type="Proteomes" id="UP000664417"/>
    </source>
</evidence>
<dbReference type="Gene3D" id="1.10.10.10">
    <property type="entry name" value="Winged helix-like DNA-binding domain superfamily/Winged helix DNA-binding domain"/>
    <property type="match status" value="1"/>
</dbReference>
<dbReference type="GO" id="GO:0016987">
    <property type="term" value="F:sigma factor activity"/>
    <property type="evidence" value="ECO:0007669"/>
    <property type="project" value="UniProtKB-KW"/>
</dbReference>
<dbReference type="GO" id="GO:0003677">
    <property type="term" value="F:DNA binding"/>
    <property type="evidence" value="ECO:0007669"/>
    <property type="project" value="UniProtKB-KW"/>
</dbReference>
<gene>
    <name evidence="7" type="ORF">J3U88_22710</name>
</gene>
<evidence type="ECO:0000256" key="1">
    <source>
        <dbReference type="ARBA" id="ARBA00010641"/>
    </source>
</evidence>
<proteinExistence type="inferred from homology"/>
<dbReference type="GO" id="GO:0006352">
    <property type="term" value="P:DNA-templated transcription initiation"/>
    <property type="evidence" value="ECO:0007669"/>
    <property type="project" value="InterPro"/>
</dbReference>
<keyword evidence="2" id="KW-0805">Transcription regulation</keyword>
<dbReference type="PANTHER" id="PTHR43133:SF58">
    <property type="entry name" value="ECF RNA POLYMERASE SIGMA FACTOR SIGD"/>
    <property type="match status" value="1"/>
</dbReference>
<dbReference type="Gene3D" id="1.10.1740.10">
    <property type="match status" value="1"/>
</dbReference>
<dbReference type="AlphaFoldDB" id="A0A8J7QNK3"/>
<dbReference type="InterPro" id="IPR039425">
    <property type="entry name" value="RNA_pol_sigma-70-like"/>
</dbReference>
<dbReference type="RefSeq" id="WP_207861284.1">
    <property type="nucleotide sequence ID" value="NZ_JAFREP010000023.1"/>
</dbReference>
<sequence>MKLFSWLTVAVVPDMAKSLLAGSRESSRRGDPPDLEALMQAHLQGDADAFPQLMEYYRRDLWGFLRNRLHSHADAEDLFQDICLKVFDKLATLKEPSAFRSWLFAIALNQVRKFFTKKRPISLEADAEEEGGASIVLVDPTRLPSEQLELKGDLAKLRRHLHVLKERDRDILLLDVIAEVPQHRIAEMYDMNLNSVKTVIRRAKIKLARLMAEDQT</sequence>
<comment type="similarity">
    <text evidence="1">Belongs to the sigma-70 factor family. ECF subfamily.</text>
</comment>
<dbReference type="Proteomes" id="UP000664417">
    <property type="component" value="Unassembled WGS sequence"/>
</dbReference>
<dbReference type="Pfam" id="PF04542">
    <property type="entry name" value="Sigma70_r2"/>
    <property type="match status" value="1"/>
</dbReference>
<name>A0A8J7QNK3_9BACT</name>
<protein>
    <submittedName>
        <fullName evidence="7">Sigma-70 family RNA polymerase sigma factor</fullName>
    </submittedName>
</protein>
<dbReference type="PANTHER" id="PTHR43133">
    <property type="entry name" value="RNA POLYMERASE ECF-TYPE SIGMA FACTO"/>
    <property type="match status" value="1"/>
</dbReference>
<dbReference type="NCBIfam" id="TIGR02937">
    <property type="entry name" value="sigma70-ECF"/>
    <property type="match status" value="1"/>
</dbReference>